<dbReference type="OrthoDB" id="8336390at2"/>
<dbReference type="RefSeq" id="WP_133621589.1">
    <property type="nucleotide sequence ID" value="NZ_SNZE01000041.1"/>
</dbReference>
<protein>
    <recommendedName>
        <fullName evidence="3">Toxic anion resistance protein TelA</fullName>
    </recommendedName>
</protein>
<evidence type="ECO:0000313" key="1">
    <source>
        <dbReference type="EMBL" id="TDR27745.1"/>
    </source>
</evidence>
<dbReference type="AlphaFoldDB" id="A0A4R6Y429"/>
<reference evidence="1 2" key="1">
    <citation type="submission" date="2019-03" db="EMBL/GenBank/DDBJ databases">
        <title>Genomic Encyclopedia of Type Strains, Phase IV (KMG-IV): sequencing the most valuable type-strain genomes for metagenomic binning, comparative biology and taxonomic classification.</title>
        <authorList>
            <person name="Goeker M."/>
        </authorList>
    </citation>
    <scope>NUCLEOTIDE SEQUENCE [LARGE SCALE GENOMIC DNA]</scope>
    <source>
        <strain evidence="1 2">DSM 102852</strain>
    </source>
</reference>
<proteinExistence type="predicted"/>
<accession>A0A4R6Y429</accession>
<comment type="caution">
    <text evidence="1">The sequence shown here is derived from an EMBL/GenBank/DDBJ whole genome shotgun (WGS) entry which is preliminary data.</text>
</comment>
<gene>
    <name evidence="1" type="ORF">DFR44_1416</name>
</gene>
<organism evidence="1 2">
    <name type="scientific">Hydromonas duriensis</name>
    <dbReference type="NCBI Taxonomy" id="1527608"/>
    <lineage>
        <taxon>Bacteria</taxon>
        <taxon>Pseudomonadati</taxon>
        <taxon>Pseudomonadota</taxon>
        <taxon>Betaproteobacteria</taxon>
        <taxon>Burkholderiales</taxon>
        <taxon>Burkholderiaceae</taxon>
        <taxon>Hydromonas</taxon>
    </lineage>
</organism>
<dbReference type="EMBL" id="SNZE01000041">
    <property type="protein sequence ID" value="TDR27745.1"/>
    <property type="molecule type" value="Genomic_DNA"/>
</dbReference>
<name>A0A4R6Y429_9BURK</name>
<keyword evidence="2" id="KW-1185">Reference proteome</keyword>
<sequence>MTQPKIIFGATPQSDSEAVVAIAKTDENSSCVSHVENKNLASDLSKRPKIPFGEPSIIPAKSKAPKILAGGIQRQRISCDISDLKKIDPTAHIAKLLNALQLINSINLDDPYFEDIVYFGAALQKEHGVITETELAVANQSTLSKTQDILTSILKTLTQLNPEQVFLDKKESIVKNLSKLIFLKPSARQVFDKYYPILLEQLECLKTSMALLRQDSLRLKELKSRYQSLPEEIAVHLIAANFIIQYLTQLNQGNLKEHYIAQLNTLDTRTSSLLSTQASVEMALLTNEVLSNNLNCVLATAQALIDEDLPAFYSAYTAALTITQQKTSTTQATLEPLHRIYLNLIQKLQGENNE</sequence>
<evidence type="ECO:0008006" key="3">
    <source>
        <dbReference type="Google" id="ProtNLM"/>
    </source>
</evidence>
<dbReference type="Proteomes" id="UP000294480">
    <property type="component" value="Unassembled WGS sequence"/>
</dbReference>
<evidence type="ECO:0000313" key="2">
    <source>
        <dbReference type="Proteomes" id="UP000294480"/>
    </source>
</evidence>